<proteinExistence type="predicted"/>
<dbReference type="RefSeq" id="WP_014794327.1">
    <property type="nucleotide sequence ID" value="NC_018017.1"/>
</dbReference>
<organism evidence="2 3">
    <name type="scientific">Desulfitobacterium dehalogenans (strain ATCC 51507 / DSM 9161 / JW/IU-DC1)</name>
    <dbReference type="NCBI Taxonomy" id="756499"/>
    <lineage>
        <taxon>Bacteria</taxon>
        <taxon>Bacillati</taxon>
        <taxon>Bacillota</taxon>
        <taxon>Clostridia</taxon>
        <taxon>Eubacteriales</taxon>
        <taxon>Desulfitobacteriaceae</taxon>
        <taxon>Desulfitobacterium</taxon>
    </lineage>
</organism>
<dbReference type="SUPFAM" id="SSF109604">
    <property type="entry name" value="HD-domain/PDEase-like"/>
    <property type="match status" value="1"/>
</dbReference>
<evidence type="ECO:0000313" key="3">
    <source>
        <dbReference type="Proteomes" id="UP000006053"/>
    </source>
</evidence>
<dbReference type="STRING" id="756499.Desde_2514"/>
<evidence type="ECO:0000313" key="2">
    <source>
        <dbReference type="EMBL" id="AFM00844.1"/>
    </source>
</evidence>
<feature type="domain" description="HD" evidence="1">
    <location>
        <begin position="28"/>
        <end position="128"/>
    </location>
</feature>
<dbReference type="CDD" id="cd00077">
    <property type="entry name" value="HDc"/>
    <property type="match status" value="1"/>
</dbReference>
<dbReference type="AlphaFoldDB" id="I4AA59"/>
<protein>
    <submittedName>
        <fullName evidence="2">Putative HD superfamily hydrolase</fullName>
    </submittedName>
</protein>
<keyword evidence="3" id="KW-1185">Reference proteome</keyword>
<reference evidence="3" key="1">
    <citation type="submission" date="2012-06" db="EMBL/GenBank/DDBJ databases">
        <title>Complete sequence of Desulfitobacterium dehalogenans ATCC 51507.</title>
        <authorList>
            <person name="Lucas S."/>
            <person name="Han J."/>
            <person name="Lapidus A."/>
            <person name="Cheng J.-F."/>
            <person name="Goodwin L."/>
            <person name="Pitluck S."/>
            <person name="Peters L."/>
            <person name="Ovchinnikova G."/>
            <person name="Teshima H."/>
            <person name="Detter J.C."/>
            <person name="Han C."/>
            <person name="Tapia R."/>
            <person name="Land M."/>
            <person name="Hauser L."/>
            <person name="Kyrpides N."/>
            <person name="Ivanova N."/>
            <person name="Pagani I."/>
            <person name="Kruse T."/>
            <person name="de Vos W.M."/>
            <person name="Smidt H."/>
            <person name="Woyke T."/>
        </authorList>
    </citation>
    <scope>NUCLEOTIDE SEQUENCE [LARGE SCALE GENOMIC DNA]</scope>
    <source>
        <strain evidence="3">ATCC 51507 / DSM 9161 / JW/IU-DC1</strain>
    </source>
</reference>
<gene>
    <name evidence="2" type="ordered locus">Desde_2514</name>
</gene>
<sequence>MLEMNQDPLNPVINAVQGIYGRKDQAHDLEHALRVREWGKKIGIQESADLVIVELAAILHDIGRSGTLSRTHAESGSALAGGILQKCGYPENIIEAVKTAVLSHSREGYEPETLEAKILYDADKLDFVGPIGIARLFAWAGKEGKPFFGPDSCESFYRERISHYHKHLYTETARVLFEPLFLYSENFWSELEKMRLKKD</sequence>
<dbReference type="PANTHER" id="PTHR33594:SF1">
    <property type="entry name" value="HD_PDEASE DOMAIN-CONTAINING PROTEIN"/>
    <property type="match status" value="1"/>
</dbReference>
<reference evidence="2 3" key="2">
    <citation type="journal article" date="2015" name="J. Bacteriol.">
        <title>Genomic, proteomic, and biochemical analysis of the organohalide respiratory pathway in Desulfitobacterium dehalogenans.</title>
        <authorList>
            <person name="Kruse T."/>
            <person name="van de Pas B.A."/>
            <person name="Atteia A."/>
            <person name="Krab K."/>
            <person name="Hagen W.R."/>
            <person name="Goodwin L."/>
            <person name="Chain P."/>
            <person name="Boeren S."/>
            <person name="Maphosa F."/>
            <person name="Schraa G."/>
            <person name="de Vos W.M."/>
            <person name="van der Oost J."/>
            <person name="Smidt H."/>
            <person name="Stams A.J."/>
        </authorList>
    </citation>
    <scope>NUCLEOTIDE SEQUENCE [LARGE SCALE GENOMIC DNA]</scope>
    <source>
        <strain evidence="3">ATCC 51507 / DSM 9161 / JW/IU-DC1</strain>
    </source>
</reference>
<dbReference type="PANTHER" id="PTHR33594">
    <property type="entry name" value="SUPERFAMILY HYDROLASE, PUTATIVE (AFU_ORTHOLOGUE AFUA_1G03035)-RELATED"/>
    <property type="match status" value="1"/>
</dbReference>
<dbReference type="HOGENOM" id="CLU_036524_3_1_9"/>
<keyword evidence="2" id="KW-0378">Hydrolase</keyword>
<dbReference type="eggNOG" id="COG1418">
    <property type="taxonomic scope" value="Bacteria"/>
</dbReference>
<evidence type="ECO:0000259" key="1">
    <source>
        <dbReference type="PROSITE" id="PS51831"/>
    </source>
</evidence>
<dbReference type="GO" id="GO:0016787">
    <property type="term" value="F:hydrolase activity"/>
    <property type="evidence" value="ECO:0007669"/>
    <property type="project" value="UniProtKB-KW"/>
</dbReference>
<dbReference type="Pfam" id="PF01966">
    <property type="entry name" value="HD"/>
    <property type="match status" value="1"/>
</dbReference>
<dbReference type="SMART" id="SM00471">
    <property type="entry name" value="HDc"/>
    <property type="match status" value="1"/>
</dbReference>
<dbReference type="Gene3D" id="1.10.3210.10">
    <property type="entry name" value="Hypothetical protein af1432"/>
    <property type="match status" value="1"/>
</dbReference>
<accession>I4AA59</accession>
<dbReference type="OrthoDB" id="9797344at2"/>
<dbReference type="Proteomes" id="UP000006053">
    <property type="component" value="Chromosome"/>
</dbReference>
<dbReference type="PROSITE" id="PS51831">
    <property type="entry name" value="HD"/>
    <property type="match status" value="1"/>
</dbReference>
<dbReference type="KEGG" id="ddh:Desde_2514"/>
<name>I4AA59_DESDJ</name>
<dbReference type="InterPro" id="IPR003607">
    <property type="entry name" value="HD/PDEase_dom"/>
</dbReference>
<dbReference type="EMBL" id="CP003348">
    <property type="protein sequence ID" value="AFM00844.1"/>
    <property type="molecule type" value="Genomic_DNA"/>
</dbReference>
<dbReference type="InterPro" id="IPR006674">
    <property type="entry name" value="HD_domain"/>
</dbReference>